<dbReference type="Gene3D" id="2.30.40.10">
    <property type="entry name" value="Urease, subunit C, domain 1"/>
    <property type="match status" value="1"/>
</dbReference>
<dbReference type="SUPFAM" id="SSF51338">
    <property type="entry name" value="Composite domain of metallo-dependent hydrolases"/>
    <property type="match status" value="1"/>
</dbReference>
<sequence length="506" mass="55535">MAMQTVIRNARILTLDERDTEYAEADIVISGGKIEALGPGAAKEAREGAHVIDGKGLLAMPGLVNGHFHSPGNFMKGALGNSPLELFMLYEVPPLMDQVASPRFAYVRTMLGCIEMLKQGVTSVHDDCFFVPVVTDDEVDAVMRAYADAGIRATVTLDQPNVPEHQKYPFLKDLLPPQLLKRMSEVRLMTDAELLGCYDRFMANWHGAASGRLRCAVSCSAPQRVTPAYLQALGRIARERDIPYNMHILETRLQRVLGQENFGKSLIRYVHDLGVLNEQAMVIHSIWVDENDIALLAGSGCSVAHNPVSNLKIGSGVMPFRRLQKAGINVCIGNDEASTDDGINLWTVAKVAGLVHNIGDPQYDDWPRPVEILTALTSGGAQAMRLPQPSGRLAPGFQADIILLDLNSLAFTPLNDLRRQLVYCENGSSVVTTMVGGEIVMDNRKLLTVDEEAIKAEARSLAGEFSDYMVRCKSAADELEPYYRQMYLKALDTPVGLDRWAGPMVP</sequence>
<dbReference type="InterPro" id="IPR006680">
    <property type="entry name" value="Amidohydro-rel"/>
</dbReference>
<dbReference type="Gene3D" id="3.20.20.140">
    <property type="entry name" value="Metal-dependent hydrolases"/>
    <property type="match status" value="1"/>
</dbReference>
<dbReference type="GO" id="GO:0016810">
    <property type="term" value="F:hydrolase activity, acting on carbon-nitrogen (but not peptide) bonds"/>
    <property type="evidence" value="ECO:0007669"/>
    <property type="project" value="InterPro"/>
</dbReference>
<dbReference type="AlphaFoldDB" id="A0A7X0KN12"/>
<proteinExistence type="inferred from homology"/>
<protein>
    <submittedName>
        <fullName evidence="4">Cytosine/adenosine deaminase-related metal-dependent hydrolase</fullName>
    </submittedName>
</protein>
<dbReference type="PANTHER" id="PTHR43794:SF11">
    <property type="entry name" value="AMIDOHYDROLASE-RELATED DOMAIN-CONTAINING PROTEIN"/>
    <property type="match status" value="1"/>
</dbReference>
<gene>
    <name evidence="4" type="ORF">GGR00_004513</name>
</gene>
<dbReference type="PANTHER" id="PTHR43794">
    <property type="entry name" value="AMINOHYDROLASE SSNA-RELATED"/>
    <property type="match status" value="1"/>
</dbReference>
<dbReference type="SUPFAM" id="SSF51556">
    <property type="entry name" value="Metallo-dependent hydrolases"/>
    <property type="match status" value="1"/>
</dbReference>
<comment type="similarity">
    <text evidence="1">Belongs to the metallo-dependent hydrolases superfamily. ATZ/TRZ family.</text>
</comment>
<evidence type="ECO:0000259" key="3">
    <source>
        <dbReference type="Pfam" id="PF01979"/>
    </source>
</evidence>
<dbReference type="InterPro" id="IPR011059">
    <property type="entry name" value="Metal-dep_hydrolase_composite"/>
</dbReference>
<evidence type="ECO:0000313" key="4">
    <source>
        <dbReference type="EMBL" id="MBB6356697.1"/>
    </source>
</evidence>
<organism evidence="4 5">
    <name type="scientific">Aminobacter aganoensis</name>
    <dbReference type="NCBI Taxonomy" id="83264"/>
    <lineage>
        <taxon>Bacteria</taxon>
        <taxon>Pseudomonadati</taxon>
        <taxon>Pseudomonadota</taxon>
        <taxon>Alphaproteobacteria</taxon>
        <taxon>Hyphomicrobiales</taxon>
        <taxon>Phyllobacteriaceae</taxon>
        <taxon>Aminobacter</taxon>
    </lineage>
</organism>
<keyword evidence="5" id="KW-1185">Reference proteome</keyword>
<evidence type="ECO:0000313" key="5">
    <source>
        <dbReference type="Proteomes" id="UP000536262"/>
    </source>
</evidence>
<feature type="domain" description="Amidohydrolase-related" evidence="3">
    <location>
        <begin position="59"/>
        <end position="440"/>
    </location>
</feature>
<reference evidence="4 5" key="1">
    <citation type="submission" date="2020-08" db="EMBL/GenBank/DDBJ databases">
        <title>Genomic Encyclopedia of Type Strains, Phase IV (KMG-IV): sequencing the most valuable type-strain genomes for metagenomic binning, comparative biology and taxonomic classification.</title>
        <authorList>
            <person name="Goeker M."/>
        </authorList>
    </citation>
    <scope>NUCLEOTIDE SEQUENCE [LARGE SCALE GENOMIC DNA]</scope>
    <source>
        <strain evidence="4 5">DSM 7051</strain>
    </source>
</reference>
<dbReference type="RefSeq" id="WP_244487794.1">
    <property type="nucleotide sequence ID" value="NZ_BAABEG010000001.1"/>
</dbReference>
<accession>A0A7X0KN12</accession>
<name>A0A7X0KN12_9HYPH</name>
<dbReference type="InterPro" id="IPR032466">
    <property type="entry name" value="Metal_Hydrolase"/>
</dbReference>
<dbReference type="EMBL" id="JACHOU010000016">
    <property type="protein sequence ID" value="MBB6356697.1"/>
    <property type="molecule type" value="Genomic_DNA"/>
</dbReference>
<comment type="caution">
    <text evidence="4">The sequence shown here is derived from an EMBL/GenBank/DDBJ whole genome shotgun (WGS) entry which is preliminary data.</text>
</comment>
<dbReference type="Proteomes" id="UP000536262">
    <property type="component" value="Unassembled WGS sequence"/>
</dbReference>
<dbReference type="Pfam" id="PF01979">
    <property type="entry name" value="Amidohydro_1"/>
    <property type="match status" value="1"/>
</dbReference>
<evidence type="ECO:0000256" key="2">
    <source>
        <dbReference type="ARBA" id="ARBA00022801"/>
    </source>
</evidence>
<keyword evidence="2 4" id="KW-0378">Hydrolase</keyword>
<dbReference type="InterPro" id="IPR050287">
    <property type="entry name" value="MTA/SAH_deaminase"/>
</dbReference>
<evidence type="ECO:0000256" key="1">
    <source>
        <dbReference type="ARBA" id="ARBA00006745"/>
    </source>
</evidence>